<keyword evidence="1" id="KW-0472">Membrane</keyword>
<comment type="caution">
    <text evidence="2">The sequence shown here is derived from an EMBL/GenBank/DDBJ whole genome shotgun (WGS) entry which is preliminary data.</text>
</comment>
<dbReference type="Pfam" id="PF12730">
    <property type="entry name" value="ABC2_membrane_4"/>
    <property type="match status" value="1"/>
</dbReference>
<dbReference type="RefSeq" id="WP_125002092.1">
    <property type="nucleotide sequence ID" value="NZ_BHYK01000012.1"/>
</dbReference>
<dbReference type="CDD" id="cd21809">
    <property type="entry name" value="ABC-2_lan_permease-like"/>
    <property type="match status" value="1"/>
</dbReference>
<keyword evidence="1" id="KW-1133">Transmembrane helix</keyword>
<dbReference type="AlphaFoldDB" id="A0A401UMS6"/>
<keyword evidence="3" id="KW-1185">Reference proteome</keyword>
<gene>
    <name evidence="2" type="primary">mrsE</name>
    <name evidence="2" type="ORF">Ctaglu_24590</name>
</gene>
<dbReference type="EMBL" id="BHYK01000012">
    <property type="protein sequence ID" value="GCD10836.1"/>
    <property type="molecule type" value="Genomic_DNA"/>
</dbReference>
<name>A0A401UMS6_9CLOT</name>
<feature type="transmembrane region" description="Helical" evidence="1">
    <location>
        <begin position="58"/>
        <end position="78"/>
    </location>
</feature>
<evidence type="ECO:0000313" key="3">
    <source>
        <dbReference type="Proteomes" id="UP000287872"/>
    </source>
</evidence>
<evidence type="ECO:0000313" key="2">
    <source>
        <dbReference type="EMBL" id="GCD10836.1"/>
    </source>
</evidence>
<sequence length="239" mass="27118">MKLLKAELLKLKRIPIFEMAILAPALVILLGVKFYSFFKLKMPQITPWEGLAASSLHMFIGVLLPVLMMYVILMMGRIENLNNGWKQILVMPVKRGTVYLIKYLVVLLVLIVALVSYLAQYTIAAYFLCAKGMIPVEMLVNVIYIFITIQPFVALLFFLSNRFNSLALPIGVAMAFVLSSMIIVQSSYWKYAPWTYPLALVQGGLKKLTQVLPLLLISSLIFIIIFFLDMHSFKSKDVI</sequence>
<protein>
    <submittedName>
        <fullName evidence="2">Permease</fullName>
    </submittedName>
</protein>
<dbReference type="OrthoDB" id="9781996at2"/>
<feature type="transmembrane region" description="Helical" evidence="1">
    <location>
        <begin position="139"/>
        <end position="159"/>
    </location>
</feature>
<feature type="transmembrane region" description="Helical" evidence="1">
    <location>
        <begin position="208"/>
        <end position="228"/>
    </location>
</feature>
<reference evidence="2 3" key="1">
    <citation type="submission" date="2018-11" db="EMBL/GenBank/DDBJ databases">
        <title>Genome sequencing and assembly of Clostridium tagluense strain A121.</title>
        <authorList>
            <person name="Murakami T."/>
            <person name="Segawa T."/>
            <person name="Shcherbakova V.A."/>
            <person name="Mori H."/>
            <person name="Yoshimura Y."/>
        </authorList>
    </citation>
    <scope>NUCLEOTIDE SEQUENCE [LARGE SCALE GENOMIC DNA]</scope>
    <source>
        <strain evidence="2 3">A121</strain>
    </source>
</reference>
<feature type="transmembrane region" description="Helical" evidence="1">
    <location>
        <begin position="20"/>
        <end position="38"/>
    </location>
</feature>
<organism evidence="2 3">
    <name type="scientific">Clostridium tagluense</name>
    <dbReference type="NCBI Taxonomy" id="360422"/>
    <lineage>
        <taxon>Bacteria</taxon>
        <taxon>Bacillati</taxon>
        <taxon>Bacillota</taxon>
        <taxon>Clostridia</taxon>
        <taxon>Eubacteriales</taxon>
        <taxon>Clostridiaceae</taxon>
        <taxon>Clostridium</taxon>
    </lineage>
</organism>
<feature type="transmembrane region" description="Helical" evidence="1">
    <location>
        <begin position="99"/>
        <end position="119"/>
    </location>
</feature>
<dbReference type="Proteomes" id="UP000287872">
    <property type="component" value="Unassembled WGS sequence"/>
</dbReference>
<keyword evidence="1" id="KW-0812">Transmembrane</keyword>
<evidence type="ECO:0000256" key="1">
    <source>
        <dbReference type="SAM" id="Phobius"/>
    </source>
</evidence>
<feature type="transmembrane region" description="Helical" evidence="1">
    <location>
        <begin position="166"/>
        <end position="188"/>
    </location>
</feature>
<proteinExistence type="predicted"/>
<accession>A0A401UMS6</accession>